<dbReference type="PROSITE" id="PS51257">
    <property type="entry name" value="PROKAR_LIPOPROTEIN"/>
    <property type="match status" value="1"/>
</dbReference>
<feature type="chain" id="PRO_5017027664" evidence="1">
    <location>
        <begin position="26"/>
        <end position="138"/>
    </location>
</feature>
<dbReference type="Proteomes" id="UP000254258">
    <property type="component" value="Unassembled WGS sequence"/>
</dbReference>
<accession>A0A370WSU1</accession>
<sequence length="138" mass="14339">MGMNKVVVAALAATLLAGCATTAHTFNPATVATFQPGITTVAQAEAALGAPFQSTRMPDGSQQLQYTSKHEELAGDGTPTTGSKIPKRIETMVSTMLVFDASGHFVKTWSNSKTKSTTWPSDLGHIDSGEIGRNNGGG</sequence>
<comment type="caution">
    <text evidence="2">The sequence shown here is derived from an EMBL/GenBank/DDBJ whole genome shotgun (WGS) entry which is preliminary data.</text>
</comment>
<name>A0A370WSU1_9GAMM</name>
<evidence type="ECO:0000313" key="3">
    <source>
        <dbReference type="Proteomes" id="UP000254258"/>
    </source>
</evidence>
<dbReference type="EMBL" id="QRBE01000016">
    <property type="protein sequence ID" value="RDS79141.1"/>
    <property type="molecule type" value="Genomic_DNA"/>
</dbReference>
<organism evidence="2 3">
    <name type="scientific">Dyella monticola</name>
    <dbReference type="NCBI Taxonomy" id="1927958"/>
    <lineage>
        <taxon>Bacteria</taxon>
        <taxon>Pseudomonadati</taxon>
        <taxon>Pseudomonadota</taxon>
        <taxon>Gammaproteobacteria</taxon>
        <taxon>Lysobacterales</taxon>
        <taxon>Rhodanobacteraceae</taxon>
        <taxon>Dyella</taxon>
    </lineage>
</organism>
<evidence type="ECO:0000313" key="2">
    <source>
        <dbReference type="EMBL" id="RDS79141.1"/>
    </source>
</evidence>
<reference evidence="2 3" key="1">
    <citation type="submission" date="2018-07" db="EMBL/GenBank/DDBJ databases">
        <title>Dyella monticola sp. nov. and Dyella psychrodurans sp. nov. isolated from monsoon evergreen broad-leaved forest soil of Dinghu Mountain, China.</title>
        <authorList>
            <person name="Gao Z."/>
            <person name="Qiu L."/>
        </authorList>
    </citation>
    <scope>NUCLEOTIDE SEQUENCE [LARGE SCALE GENOMIC DNA]</scope>
    <source>
        <strain evidence="2 3">4G-K06</strain>
    </source>
</reference>
<dbReference type="AlphaFoldDB" id="A0A370WSU1"/>
<proteinExistence type="predicted"/>
<feature type="signal peptide" evidence="1">
    <location>
        <begin position="1"/>
        <end position="25"/>
    </location>
</feature>
<protein>
    <submittedName>
        <fullName evidence="2">Uncharacterized protein</fullName>
    </submittedName>
</protein>
<keyword evidence="3" id="KW-1185">Reference proteome</keyword>
<gene>
    <name evidence="2" type="ORF">DWU98_19245</name>
</gene>
<keyword evidence="1" id="KW-0732">Signal</keyword>
<evidence type="ECO:0000256" key="1">
    <source>
        <dbReference type="SAM" id="SignalP"/>
    </source>
</evidence>